<reference evidence="18 19" key="1">
    <citation type="submission" date="2017-07" db="EMBL/GenBank/DDBJ databases">
        <title>Annotated genome sequence of Bacterioplanes sanyensis isolated from Red Sea.</title>
        <authorList>
            <person name="Rehman Z.U."/>
        </authorList>
    </citation>
    <scope>NUCLEOTIDE SEQUENCE [LARGE SCALE GENOMIC DNA]</scope>
    <source>
        <strain evidence="18 19">NV9</strain>
    </source>
</reference>
<dbReference type="PANTHER" id="PTHR43840">
    <property type="entry name" value="MITOCHONDRIAL METAL TRANSPORTER 1-RELATED"/>
    <property type="match status" value="1"/>
</dbReference>
<evidence type="ECO:0000256" key="10">
    <source>
        <dbReference type="ARBA" id="ARBA00035584"/>
    </source>
</evidence>
<dbReference type="InterPro" id="IPR027469">
    <property type="entry name" value="Cation_efflux_TMD_sf"/>
</dbReference>
<dbReference type="Gene3D" id="1.20.1510.10">
    <property type="entry name" value="Cation efflux protein transmembrane domain"/>
    <property type="match status" value="1"/>
</dbReference>
<keyword evidence="8 15" id="KW-1133">Transmembrane helix</keyword>
<comment type="similarity">
    <text evidence="2">Belongs to the cation diffusion facilitator (CDF) transporter (TC 2.A.4) family. FieF subfamily.</text>
</comment>
<comment type="subunit">
    <text evidence="13">Homodimer. The subunits are held together in a parallel orientation through zinc binding at the interface of the cytoplasmic domains.</text>
</comment>
<keyword evidence="6 15" id="KW-0812">Transmembrane</keyword>
<evidence type="ECO:0000256" key="14">
    <source>
        <dbReference type="ARBA" id="ARBA00072262"/>
    </source>
</evidence>
<dbReference type="Pfam" id="PF01545">
    <property type="entry name" value="Cation_efflux"/>
    <property type="match status" value="1"/>
</dbReference>
<feature type="transmembrane region" description="Helical" evidence="15">
    <location>
        <begin position="150"/>
        <end position="170"/>
    </location>
</feature>
<keyword evidence="4" id="KW-1003">Cell membrane</keyword>
<comment type="catalytic activity">
    <reaction evidence="11">
        <text>Zn(2+)(in) + H(+)(out) = Zn(2+)(out) + H(+)(in)</text>
        <dbReference type="Rhea" id="RHEA:28839"/>
        <dbReference type="ChEBI" id="CHEBI:15378"/>
        <dbReference type="ChEBI" id="CHEBI:29105"/>
    </reaction>
</comment>
<evidence type="ECO:0000256" key="11">
    <source>
        <dbReference type="ARBA" id="ARBA00047695"/>
    </source>
</evidence>
<dbReference type="InterPro" id="IPR027470">
    <property type="entry name" value="Cation_efflux_CTD"/>
</dbReference>
<dbReference type="InterPro" id="IPR058533">
    <property type="entry name" value="Cation_efflux_TM"/>
</dbReference>
<feature type="transmembrane region" description="Helical" evidence="15">
    <location>
        <begin position="117"/>
        <end position="138"/>
    </location>
</feature>
<keyword evidence="5" id="KW-0410">Iron transport</keyword>
<evidence type="ECO:0000259" key="16">
    <source>
        <dbReference type="Pfam" id="PF01545"/>
    </source>
</evidence>
<keyword evidence="3" id="KW-0813">Transport</keyword>
<evidence type="ECO:0000256" key="8">
    <source>
        <dbReference type="ARBA" id="ARBA00022989"/>
    </source>
</evidence>
<sequence length="323" mass="35711">MRFLDIRPLIWSVVDIRSIVIPWLFQHNANWSVKGADVERHARLVKRAATASLLVALTLLLSKLLAWWFSDAVSVLSSLLDSMMDIVASGINFIAVRYALVPADHDHPFGHTKAEGLAALLQSAFIFGSACLLLLQVVDRLLNPQPLQALTFSVAVMAFSMLLTGALVAYQRWVVRQTQSLAVRSDSAHYMSDLLANLAVIVALVATAYGHYWLDPVVALVVVLLLLYSVYGIVRSALAVLMDKALAEEDEQRLGQLILAVDGVHGFHELRTRQAGSVQFIQLHLDLDGQQTLNHAHAIGDEVERRIRSAFPRAEVLIHHDPV</sequence>
<evidence type="ECO:0000256" key="3">
    <source>
        <dbReference type="ARBA" id="ARBA00022448"/>
    </source>
</evidence>
<dbReference type="GO" id="GO:0005886">
    <property type="term" value="C:plasma membrane"/>
    <property type="evidence" value="ECO:0007669"/>
    <property type="project" value="UniProtKB-SubCell"/>
</dbReference>
<dbReference type="GO" id="GO:0006882">
    <property type="term" value="P:intracellular zinc ion homeostasis"/>
    <property type="evidence" value="ECO:0007669"/>
    <property type="project" value="TreeGrafter"/>
</dbReference>
<dbReference type="KEGG" id="bsan:CHH28_16965"/>
<dbReference type="Proteomes" id="UP000202440">
    <property type="component" value="Chromosome"/>
</dbReference>
<feature type="transmembrane region" description="Helical" evidence="15">
    <location>
        <begin position="216"/>
        <end position="234"/>
    </location>
</feature>
<evidence type="ECO:0000313" key="19">
    <source>
        <dbReference type="Proteomes" id="UP000202440"/>
    </source>
</evidence>
<dbReference type="EMBL" id="CP022530">
    <property type="protein sequence ID" value="ASP40263.1"/>
    <property type="molecule type" value="Genomic_DNA"/>
</dbReference>
<dbReference type="SUPFAM" id="SSF161111">
    <property type="entry name" value="Cation efflux protein transmembrane domain-like"/>
    <property type="match status" value="1"/>
</dbReference>
<comment type="subcellular location">
    <subcellularLocation>
        <location evidence="1">Cell membrane</location>
        <topology evidence="1">Multi-pass membrane protein</topology>
    </subcellularLocation>
</comment>
<keyword evidence="7" id="KW-0406">Ion transport</keyword>
<evidence type="ECO:0000256" key="4">
    <source>
        <dbReference type="ARBA" id="ARBA00022475"/>
    </source>
</evidence>
<feature type="transmembrane region" description="Helical" evidence="15">
    <location>
        <begin position="190"/>
        <end position="210"/>
    </location>
</feature>
<gene>
    <name evidence="18" type="primary">fieF</name>
    <name evidence="18" type="synonym">yiiP</name>
    <name evidence="18" type="ORF">CHH28_16965</name>
</gene>
<keyword evidence="7" id="KW-0862">Zinc</keyword>
<dbReference type="AlphaFoldDB" id="A0A222FPU1"/>
<dbReference type="OrthoDB" id="9806522at2"/>
<dbReference type="GO" id="GO:0015086">
    <property type="term" value="F:cadmium ion transmembrane transporter activity"/>
    <property type="evidence" value="ECO:0007669"/>
    <property type="project" value="TreeGrafter"/>
</dbReference>
<dbReference type="NCBIfam" id="TIGR01297">
    <property type="entry name" value="CDF"/>
    <property type="match status" value="1"/>
</dbReference>
<evidence type="ECO:0000256" key="2">
    <source>
        <dbReference type="ARBA" id="ARBA00010212"/>
    </source>
</evidence>
<keyword evidence="5" id="KW-0408">Iron</keyword>
<protein>
    <recommendedName>
        <fullName evidence="14">Cation-efflux pump FieF</fullName>
    </recommendedName>
</protein>
<dbReference type="InterPro" id="IPR050291">
    <property type="entry name" value="CDF_Transporter"/>
</dbReference>
<dbReference type="Pfam" id="PF16916">
    <property type="entry name" value="ZT_dimer"/>
    <property type="match status" value="1"/>
</dbReference>
<proteinExistence type="inferred from homology"/>
<comment type="catalytic activity">
    <reaction evidence="12">
        <text>Cd(2+)(in) + H(+)(out) = Cd(2+)(out) + H(+)(in)</text>
        <dbReference type="Rhea" id="RHEA:28739"/>
        <dbReference type="ChEBI" id="CHEBI:15378"/>
        <dbReference type="ChEBI" id="CHEBI:48775"/>
    </reaction>
</comment>
<keyword evidence="19" id="KW-1185">Reference proteome</keyword>
<comment type="catalytic activity">
    <reaction evidence="10">
        <text>Fe(2+)(in) + H(+)(out) = Fe(2+)(out) + H(+)(in)</text>
        <dbReference type="Rhea" id="RHEA:29439"/>
        <dbReference type="ChEBI" id="CHEBI:15378"/>
        <dbReference type="ChEBI" id="CHEBI:29033"/>
    </reaction>
</comment>
<organism evidence="18 19">
    <name type="scientific">Bacterioplanes sanyensis</name>
    <dbReference type="NCBI Taxonomy" id="1249553"/>
    <lineage>
        <taxon>Bacteria</taxon>
        <taxon>Pseudomonadati</taxon>
        <taxon>Pseudomonadota</taxon>
        <taxon>Gammaproteobacteria</taxon>
        <taxon>Oceanospirillales</taxon>
        <taxon>Oceanospirillaceae</taxon>
        <taxon>Bacterioplanes</taxon>
    </lineage>
</organism>
<feature type="transmembrane region" description="Helical" evidence="15">
    <location>
        <begin position="75"/>
        <end position="96"/>
    </location>
</feature>
<dbReference type="PANTHER" id="PTHR43840:SF41">
    <property type="entry name" value="CATION-EFFLUX PUMP FIEF"/>
    <property type="match status" value="1"/>
</dbReference>
<dbReference type="FunFam" id="1.20.1510.10:FF:000001">
    <property type="entry name" value="Ferrous-iron efflux pump FieF"/>
    <property type="match status" value="1"/>
</dbReference>
<evidence type="ECO:0000259" key="17">
    <source>
        <dbReference type="Pfam" id="PF16916"/>
    </source>
</evidence>
<name>A0A222FPU1_9GAMM</name>
<evidence type="ECO:0000256" key="9">
    <source>
        <dbReference type="ARBA" id="ARBA00023136"/>
    </source>
</evidence>
<evidence type="ECO:0000256" key="7">
    <source>
        <dbReference type="ARBA" id="ARBA00022906"/>
    </source>
</evidence>
<dbReference type="FunFam" id="3.30.70.1350:FF:000002">
    <property type="entry name" value="Ferrous-iron efflux pump FieF"/>
    <property type="match status" value="1"/>
</dbReference>
<accession>A0A222FPU1</accession>
<dbReference type="SUPFAM" id="SSF160240">
    <property type="entry name" value="Cation efflux protein cytoplasmic domain-like"/>
    <property type="match status" value="1"/>
</dbReference>
<dbReference type="GO" id="GO:0015093">
    <property type="term" value="F:ferrous iron transmembrane transporter activity"/>
    <property type="evidence" value="ECO:0007669"/>
    <property type="project" value="TreeGrafter"/>
</dbReference>
<evidence type="ECO:0000256" key="6">
    <source>
        <dbReference type="ARBA" id="ARBA00022692"/>
    </source>
</evidence>
<feature type="transmembrane region" description="Helical" evidence="15">
    <location>
        <begin position="48"/>
        <end position="69"/>
    </location>
</feature>
<evidence type="ECO:0000256" key="13">
    <source>
        <dbReference type="ARBA" id="ARBA00062926"/>
    </source>
</evidence>
<dbReference type="InterPro" id="IPR036837">
    <property type="entry name" value="Cation_efflux_CTD_sf"/>
</dbReference>
<evidence type="ECO:0000256" key="12">
    <source>
        <dbReference type="ARBA" id="ARBA00050984"/>
    </source>
</evidence>
<dbReference type="InterPro" id="IPR002524">
    <property type="entry name" value="Cation_efflux"/>
</dbReference>
<dbReference type="GO" id="GO:0015341">
    <property type="term" value="F:zinc efflux antiporter activity"/>
    <property type="evidence" value="ECO:0007669"/>
    <property type="project" value="TreeGrafter"/>
</dbReference>
<evidence type="ECO:0000313" key="18">
    <source>
        <dbReference type="EMBL" id="ASP40263.1"/>
    </source>
</evidence>
<feature type="domain" description="Cation efflux protein cytoplasmic" evidence="17">
    <location>
        <begin position="247"/>
        <end position="322"/>
    </location>
</feature>
<keyword evidence="9 15" id="KW-0472">Membrane</keyword>
<feature type="domain" description="Cation efflux protein transmembrane" evidence="16">
    <location>
        <begin position="50"/>
        <end position="242"/>
    </location>
</feature>
<keyword evidence="7" id="KW-0864">Zinc transport</keyword>
<evidence type="ECO:0000256" key="5">
    <source>
        <dbReference type="ARBA" id="ARBA00022496"/>
    </source>
</evidence>
<evidence type="ECO:0000256" key="15">
    <source>
        <dbReference type="SAM" id="Phobius"/>
    </source>
</evidence>
<evidence type="ECO:0000256" key="1">
    <source>
        <dbReference type="ARBA" id="ARBA00004651"/>
    </source>
</evidence>
<dbReference type="Gene3D" id="3.30.70.1350">
    <property type="entry name" value="Cation efflux protein, cytoplasmic domain"/>
    <property type="match status" value="1"/>
</dbReference>